<proteinExistence type="predicted"/>
<dbReference type="Gene3D" id="3.30.1490.300">
    <property type="match status" value="1"/>
</dbReference>
<dbReference type="PANTHER" id="PTHR32432">
    <property type="entry name" value="CELL DIVISION PROTEIN FTSA-RELATED"/>
    <property type="match status" value="1"/>
</dbReference>
<reference evidence="2" key="1">
    <citation type="journal article" date="2015" name="MBio">
        <title>Genome-Resolved Metagenomic Analysis Reveals Roles for Candidate Phyla and Other Microbial Community Members in Biogeochemical Transformations in Oil Reservoirs.</title>
        <authorList>
            <person name="Hu P."/>
            <person name="Tom L."/>
            <person name="Singh A."/>
            <person name="Thomas B.C."/>
            <person name="Baker B.J."/>
            <person name="Piceno Y.M."/>
            <person name="Andersen G.L."/>
            <person name="Banfield J.F."/>
        </authorList>
    </citation>
    <scope>NUCLEOTIDE SEQUENCE [LARGE SCALE GENOMIC DNA]</scope>
</reference>
<accession>A0A101I369</accession>
<evidence type="ECO:0000313" key="2">
    <source>
        <dbReference type="Proteomes" id="UP000053467"/>
    </source>
</evidence>
<dbReference type="CDD" id="cd24049">
    <property type="entry name" value="ASKHA_NBD_PilM"/>
    <property type="match status" value="1"/>
</dbReference>
<dbReference type="Gene3D" id="3.30.420.40">
    <property type="match status" value="2"/>
</dbReference>
<dbReference type="Pfam" id="PF11104">
    <property type="entry name" value="PilM_2"/>
    <property type="match status" value="1"/>
</dbReference>
<dbReference type="InterPro" id="IPR005883">
    <property type="entry name" value="PilM"/>
</dbReference>
<dbReference type="NCBIfam" id="TIGR01175">
    <property type="entry name" value="pilM"/>
    <property type="match status" value="1"/>
</dbReference>
<organism evidence="1 2">
    <name type="scientific">candidate division TA06 bacterium 34_109</name>
    <dbReference type="NCBI Taxonomy" id="1635277"/>
    <lineage>
        <taxon>Bacteria</taxon>
        <taxon>Bacteria division TA06</taxon>
    </lineage>
</organism>
<comment type="caution">
    <text evidence="1">The sequence shown here is derived from an EMBL/GenBank/DDBJ whole genome shotgun (WGS) entry which is preliminary data.</text>
</comment>
<dbReference type="EMBL" id="LGGX01000003">
    <property type="protein sequence ID" value="KUK87634.1"/>
    <property type="molecule type" value="Genomic_DNA"/>
</dbReference>
<gene>
    <name evidence="1" type="ORF">XE03_0525</name>
</gene>
<dbReference type="Proteomes" id="UP000053467">
    <property type="component" value="Unassembled WGS sequence"/>
</dbReference>
<sequence>MAFKKRKKTYLGLDIGSSFIKYSIVDLSSGEPVLKDFGFSELSDIAIADGEIMDRLQLVDTVKNLLVSRDVKEKDVSCALIGRGVIVKKLKMDQMKDNELSIMVRQEAETNIPYSIEDVQLDYKVLGPSEEQGKIDVLLVAAKKEILLPFITLIKDMELYPTVIDVPAFTIQNCFEANYEPVPNEMVTLVHIGYENTILSFIEGTNNLFTRDITTAIKSLLQKIPGITKEQLDKVFKGEILNEIPEEKIREGLEMFYDEICTHIERAIPFTNREKMEKIYLSGGGANGPAILDYFKNRFEINVEKLDPFKNIKIKEGLLTLEELEKISPLLVPSIGLSLRNP</sequence>
<dbReference type="PANTHER" id="PTHR32432:SF3">
    <property type="entry name" value="ETHANOLAMINE UTILIZATION PROTEIN EUTJ"/>
    <property type="match status" value="1"/>
</dbReference>
<evidence type="ECO:0000313" key="1">
    <source>
        <dbReference type="EMBL" id="KUK87634.1"/>
    </source>
</evidence>
<protein>
    <submittedName>
        <fullName evidence="1">Type IV pilus assembly protein PilM</fullName>
    </submittedName>
</protein>
<dbReference type="PIRSF" id="PIRSF019169">
    <property type="entry name" value="PilM"/>
    <property type="match status" value="1"/>
</dbReference>
<name>A0A101I369_UNCT6</name>
<dbReference type="InterPro" id="IPR043129">
    <property type="entry name" value="ATPase_NBD"/>
</dbReference>
<dbReference type="InterPro" id="IPR050696">
    <property type="entry name" value="FtsA/MreB"/>
</dbReference>
<dbReference type="SUPFAM" id="SSF53067">
    <property type="entry name" value="Actin-like ATPase domain"/>
    <property type="match status" value="1"/>
</dbReference>
<dbReference type="AlphaFoldDB" id="A0A101I369"/>